<sequence>LDVACEYWIFKNETLVLFNIPQTTTQLGFWVGEGYDFLVEEYMKTTRSRRLTLKKGNRDVDVYTGLVLDVVGCGQIASSVLYKDVKKGHMLAWDFAQPFRQPSGEFAESLLVEHGVPHPSKFLLPPQLTQGPVFDWCEFIINGTLVPHV</sequence>
<keyword evidence="2" id="KW-1185">Reference proteome</keyword>
<evidence type="ECO:0000313" key="2">
    <source>
        <dbReference type="Proteomes" id="UP000236316"/>
    </source>
</evidence>
<protein>
    <submittedName>
        <fullName evidence="1">Uncharacterized protein</fullName>
    </submittedName>
</protein>
<gene>
    <name evidence="1" type="ORF">ORPV_1154</name>
</gene>
<organism evidence="1">
    <name type="scientific">Orpheovirus IHUMI-LCC2</name>
    <dbReference type="NCBI Taxonomy" id="2023057"/>
    <lineage>
        <taxon>Viruses</taxon>
        <taxon>Varidnaviria</taxon>
        <taxon>Bamfordvirae</taxon>
        <taxon>Nucleocytoviricota</taxon>
        <taxon>Megaviricetes</taxon>
        <taxon>Pimascovirales</taxon>
        <taxon>Ocovirineae</taxon>
        <taxon>Orpheoviridae</taxon>
        <taxon>Alphaorpheovirus</taxon>
        <taxon>Alphaorpheovirus massiliense</taxon>
    </lineage>
</organism>
<dbReference type="RefSeq" id="YP_009449360.1">
    <property type="nucleotide sequence ID" value="NC_036594.1"/>
</dbReference>
<dbReference type="EMBL" id="LT906555">
    <property type="protein sequence ID" value="SNW63058.1"/>
    <property type="molecule type" value="Genomic_DNA"/>
</dbReference>
<dbReference type="Proteomes" id="UP000236316">
    <property type="component" value="Segment"/>
</dbReference>
<dbReference type="GeneID" id="35381824"/>
<evidence type="ECO:0000313" key="1">
    <source>
        <dbReference type="EMBL" id="SNW63058.1"/>
    </source>
</evidence>
<accession>A0A2I2L681</accession>
<name>A0A2I2L681_9VIRU</name>
<feature type="non-terminal residue" evidence="1">
    <location>
        <position position="1"/>
    </location>
</feature>
<proteinExistence type="predicted"/>
<dbReference type="KEGG" id="vg:35381824"/>
<reference evidence="1" key="1">
    <citation type="submission" date="2017-08" db="EMBL/GenBank/DDBJ databases">
        <authorList>
            <consortium name="Urmite Genomes"/>
        </authorList>
    </citation>
    <scope>NUCLEOTIDE SEQUENCE [LARGE SCALE GENOMIC DNA]</scope>
    <source>
        <strain evidence="1">IHUMI-LCC2</strain>
    </source>
</reference>